<keyword evidence="6 11" id="KW-0067">ATP-binding</keyword>
<evidence type="ECO:0000256" key="5">
    <source>
        <dbReference type="ARBA" id="ARBA00022741"/>
    </source>
</evidence>
<keyword evidence="5" id="KW-0547">Nucleotide-binding</keyword>
<dbReference type="SUPFAM" id="SSF52540">
    <property type="entry name" value="P-loop containing nucleoside triphosphate hydrolases"/>
    <property type="match status" value="1"/>
</dbReference>
<evidence type="ECO:0000313" key="11">
    <source>
        <dbReference type="EMBL" id="GAA2223233.1"/>
    </source>
</evidence>
<keyword evidence="8" id="KW-0406">Ion transport</keyword>
<feature type="domain" description="ABC transporter" evidence="10">
    <location>
        <begin position="16"/>
        <end position="251"/>
    </location>
</feature>
<reference evidence="12" key="1">
    <citation type="journal article" date="2019" name="Int. J. Syst. Evol. Microbiol.">
        <title>The Global Catalogue of Microorganisms (GCM) 10K type strain sequencing project: providing services to taxonomists for standard genome sequencing and annotation.</title>
        <authorList>
            <consortium name="The Broad Institute Genomics Platform"/>
            <consortium name="The Broad Institute Genome Sequencing Center for Infectious Disease"/>
            <person name="Wu L."/>
            <person name="Ma J."/>
        </authorList>
    </citation>
    <scope>NUCLEOTIDE SEQUENCE [LARGE SCALE GENOMIC DNA]</scope>
    <source>
        <strain evidence="12">JCM 16117</strain>
    </source>
</reference>
<dbReference type="InterPro" id="IPR017871">
    <property type="entry name" value="ABC_transporter-like_CS"/>
</dbReference>
<dbReference type="PANTHER" id="PTHR42771:SF2">
    <property type="entry name" value="IRON(3+)-HYDROXAMATE IMPORT ATP-BINDING PROTEIN FHUC"/>
    <property type="match status" value="1"/>
</dbReference>
<gene>
    <name evidence="11" type="ORF">GCM10009851_02930</name>
</gene>
<evidence type="ECO:0000256" key="3">
    <source>
        <dbReference type="ARBA" id="ARBA00022475"/>
    </source>
</evidence>
<dbReference type="PROSITE" id="PS00211">
    <property type="entry name" value="ABC_TRANSPORTER_1"/>
    <property type="match status" value="1"/>
</dbReference>
<dbReference type="Gene3D" id="3.40.50.300">
    <property type="entry name" value="P-loop containing nucleotide triphosphate hydrolases"/>
    <property type="match status" value="1"/>
</dbReference>
<dbReference type="Pfam" id="PF00005">
    <property type="entry name" value="ABC_tran"/>
    <property type="match status" value="1"/>
</dbReference>
<dbReference type="RefSeq" id="WP_259477765.1">
    <property type="nucleotide sequence ID" value="NZ_BAAAQY010000001.1"/>
</dbReference>
<dbReference type="GO" id="GO:0005524">
    <property type="term" value="F:ATP binding"/>
    <property type="evidence" value="ECO:0007669"/>
    <property type="project" value="UniProtKB-KW"/>
</dbReference>
<evidence type="ECO:0000313" key="12">
    <source>
        <dbReference type="Proteomes" id="UP001500929"/>
    </source>
</evidence>
<evidence type="ECO:0000259" key="10">
    <source>
        <dbReference type="PROSITE" id="PS50893"/>
    </source>
</evidence>
<keyword evidence="2" id="KW-0813">Transport</keyword>
<evidence type="ECO:0000256" key="2">
    <source>
        <dbReference type="ARBA" id="ARBA00022448"/>
    </source>
</evidence>
<comment type="subcellular location">
    <subcellularLocation>
        <location evidence="1">Cell membrane</location>
        <topology evidence="1">Peripheral membrane protein</topology>
    </subcellularLocation>
</comment>
<keyword evidence="9" id="KW-0472">Membrane</keyword>
<proteinExistence type="predicted"/>
<dbReference type="CDD" id="cd03214">
    <property type="entry name" value="ABC_Iron-Siderophores_B12_Hemin"/>
    <property type="match status" value="1"/>
</dbReference>
<dbReference type="InterPro" id="IPR003593">
    <property type="entry name" value="AAA+_ATPase"/>
</dbReference>
<name>A0ABP5Q2X3_9MICO</name>
<sequence length="275" mass="28995">MTTQPPHASGANGAAIDLQHVTIAYHRRVVCDDISLSVAAGSFTVLVGANGCGKSTLLKAVAGTVPVAAGTVTVEGRPRRAWGRRELARRVGLLPQSNVAPEGILVRDLVARGRHPYRSALQRWSRADDSAVDEALAATGLTAVADEAVDRLSGGQRQRAWLAMLLAQRSEIMLLDEPTTYLDIAHQHELLELLGRLHAEGRTIVAVLHDLNQAARYASDVLVVAGGRVVAAGRPAEVLTAQVVEEAFGVRCRVGTDPVSGTPVFFTESVPGAGG</sequence>
<dbReference type="InterPro" id="IPR027417">
    <property type="entry name" value="P-loop_NTPase"/>
</dbReference>
<dbReference type="SMART" id="SM00382">
    <property type="entry name" value="AAA"/>
    <property type="match status" value="1"/>
</dbReference>
<keyword evidence="7" id="KW-0408">Iron</keyword>
<dbReference type="PANTHER" id="PTHR42771">
    <property type="entry name" value="IRON(3+)-HYDROXAMATE IMPORT ATP-BINDING PROTEIN FHUC"/>
    <property type="match status" value="1"/>
</dbReference>
<evidence type="ECO:0000256" key="4">
    <source>
        <dbReference type="ARBA" id="ARBA00022496"/>
    </source>
</evidence>
<evidence type="ECO:0000256" key="8">
    <source>
        <dbReference type="ARBA" id="ARBA00023065"/>
    </source>
</evidence>
<dbReference type="Proteomes" id="UP001500929">
    <property type="component" value="Unassembled WGS sequence"/>
</dbReference>
<dbReference type="EMBL" id="BAAAQY010000001">
    <property type="protein sequence ID" value="GAA2223233.1"/>
    <property type="molecule type" value="Genomic_DNA"/>
</dbReference>
<evidence type="ECO:0000256" key="1">
    <source>
        <dbReference type="ARBA" id="ARBA00004202"/>
    </source>
</evidence>
<evidence type="ECO:0000256" key="6">
    <source>
        <dbReference type="ARBA" id="ARBA00022840"/>
    </source>
</evidence>
<protein>
    <submittedName>
        <fullName evidence="11">ABC transporter ATP-binding protein</fullName>
    </submittedName>
</protein>
<keyword evidence="3" id="KW-1003">Cell membrane</keyword>
<dbReference type="InterPro" id="IPR051535">
    <property type="entry name" value="Siderophore_ABC-ATPase"/>
</dbReference>
<organism evidence="11 12">
    <name type="scientific">Herbiconiux moechotypicola</name>
    <dbReference type="NCBI Taxonomy" id="637393"/>
    <lineage>
        <taxon>Bacteria</taxon>
        <taxon>Bacillati</taxon>
        <taxon>Actinomycetota</taxon>
        <taxon>Actinomycetes</taxon>
        <taxon>Micrococcales</taxon>
        <taxon>Microbacteriaceae</taxon>
        <taxon>Herbiconiux</taxon>
    </lineage>
</organism>
<keyword evidence="4" id="KW-0410">Iron transport</keyword>
<evidence type="ECO:0000256" key="9">
    <source>
        <dbReference type="ARBA" id="ARBA00023136"/>
    </source>
</evidence>
<dbReference type="PROSITE" id="PS50893">
    <property type="entry name" value="ABC_TRANSPORTER_2"/>
    <property type="match status" value="1"/>
</dbReference>
<evidence type="ECO:0000256" key="7">
    <source>
        <dbReference type="ARBA" id="ARBA00023004"/>
    </source>
</evidence>
<accession>A0ABP5Q2X3</accession>
<dbReference type="InterPro" id="IPR003439">
    <property type="entry name" value="ABC_transporter-like_ATP-bd"/>
</dbReference>
<keyword evidence="12" id="KW-1185">Reference proteome</keyword>
<comment type="caution">
    <text evidence="11">The sequence shown here is derived from an EMBL/GenBank/DDBJ whole genome shotgun (WGS) entry which is preliminary data.</text>
</comment>